<keyword evidence="2" id="KW-1185">Reference proteome</keyword>
<sequence>MVILNPPNSQALVFDFQPQDPEDIFTAIAALSGKKNLPRRKCWFVGYSKLDSAANAVEKFNGNWDTDLSIGYHDCRNYVDKLAEYLTGEKSVLEKLRNSHMNGQNVE</sequence>
<gene>
    <name evidence="1" type="ORF">M9H77_31923</name>
</gene>
<comment type="caution">
    <text evidence="1">The sequence shown here is derived from an EMBL/GenBank/DDBJ whole genome shotgun (WGS) entry which is preliminary data.</text>
</comment>
<accession>A0ACC0A5B8</accession>
<evidence type="ECO:0000313" key="2">
    <source>
        <dbReference type="Proteomes" id="UP001060085"/>
    </source>
</evidence>
<dbReference type="EMBL" id="CM044707">
    <property type="protein sequence ID" value="KAI5654736.1"/>
    <property type="molecule type" value="Genomic_DNA"/>
</dbReference>
<protein>
    <submittedName>
        <fullName evidence="1">Uncharacterized protein</fullName>
    </submittedName>
</protein>
<dbReference type="Proteomes" id="UP001060085">
    <property type="component" value="Linkage Group LG07"/>
</dbReference>
<proteinExistence type="predicted"/>
<organism evidence="1 2">
    <name type="scientific">Catharanthus roseus</name>
    <name type="common">Madagascar periwinkle</name>
    <name type="synonym">Vinca rosea</name>
    <dbReference type="NCBI Taxonomy" id="4058"/>
    <lineage>
        <taxon>Eukaryota</taxon>
        <taxon>Viridiplantae</taxon>
        <taxon>Streptophyta</taxon>
        <taxon>Embryophyta</taxon>
        <taxon>Tracheophyta</taxon>
        <taxon>Spermatophyta</taxon>
        <taxon>Magnoliopsida</taxon>
        <taxon>eudicotyledons</taxon>
        <taxon>Gunneridae</taxon>
        <taxon>Pentapetalae</taxon>
        <taxon>asterids</taxon>
        <taxon>lamiids</taxon>
        <taxon>Gentianales</taxon>
        <taxon>Apocynaceae</taxon>
        <taxon>Rauvolfioideae</taxon>
        <taxon>Vinceae</taxon>
        <taxon>Catharanthinae</taxon>
        <taxon>Catharanthus</taxon>
    </lineage>
</organism>
<reference evidence="2" key="1">
    <citation type="journal article" date="2023" name="Nat. Plants">
        <title>Single-cell RNA sequencing provides a high-resolution roadmap for understanding the multicellular compartmentation of specialized metabolism.</title>
        <authorList>
            <person name="Sun S."/>
            <person name="Shen X."/>
            <person name="Li Y."/>
            <person name="Li Y."/>
            <person name="Wang S."/>
            <person name="Li R."/>
            <person name="Zhang H."/>
            <person name="Shen G."/>
            <person name="Guo B."/>
            <person name="Wei J."/>
            <person name="Xu J."/>
            <person name="St-Pierre B."/>
            <person name="Chen S."/>
            <person name="Sun C."/>
        </authorList>
    </citation>
    <scope>NUCLEOTIDE SEQUENCE [LARGE SCALE GENOMIC DNA]</scope>
</reference>
<name>A0ACC0A5B8_CATRO</name>
<evidence type="ECO:0000313" key="1">
    <source>
        <dbReference type="EMBL" id="KAI5654736.1"/>
    </source>
</evidence>